<dbReference type="InterPro" id="IPR042655">
    <property type="entry name" value="LRC72"/>
</dbReference>
<dbReference type="Gene3D" id="3.80.10.10">
    <property type="entry name" value="Ribonuclease Inhibitor"/>
    <property type="match status" value="1"/>
</dbReference>
<dbReference type="EMBL" id="JANPWB010000014">
    <property type="protein sequence ID" value="KAJ1101397.1"/>
    <property type="molecule type" value="Genomic_DNA"/>
</dbReference>
<protein>
    <recommendedName>
        <fullName evidence="3">Leucine-rich repeat-containing protein 72</fullName>
    </recommendedName>
</protein>
<comment type="caution">
    <text evidence="1">The sequence shown here is derived from an EMBL/GenBank/DDBJ whole genome shotgun (WGS) entry which is preliminary data.</text>
</comment>
<gene>
    <name evidence="1" type="ORF">NDU88_006465</name>
</gene>
<sequence length="348" mass="39944">MNIEIENGKKRMGSSLPKFAGHLLTYDLITAHSAVTNEGRKRLIVGFAGSYSEVPSTTLCPKGMPDRTCKEPYLQQDSLHQGEMDQCTRAIEEQLMKCAYKRCADVQELYLARKGLKEVTDLSRFKTLKYLWLNHNKIQKITCLTNNYCLSELYLNNNELKDISGSLRHLTSLQILLLHSNHLTNLEDTVKELKRMTALHTLNLFYNPLSQDTGYRSYVINHLPSVQLLDRQKVTLKEKKAAFIACNPKEANVLQSLAFGRRSGSVLVPKSALPIPIYRSRTQTDHEIGNNLSRIRFPDLEDAVFFRAIQRCEMHFSVVDWHQILNSRQRRLQQTSAQTPQLLTVKLR</sequence>
<dbReference type="InterPro" id="IPR032675">
    <property type="entry name" value="LRR_dom_sf"/>
</dbReference>
<dbReference type="SUPFAM" id="SSF52058">
    <property type="entry name" value="L domain-like"/>
    <property type="match status" value="1"/>
</dbReference>
<organism evidence="1 2">
    <name type="scientific">Pleurodeles waltl</name>
    <name type="common">Iberian ribbed newt</name>
    <dbReference type="NCBI Taxonomy" id="8319"/>
    <lineage>
        <taxon>Eukaryota</taxon>
        <taxon>Metazoa</taxon>
        <taxon>Chordata</taxon>
        <taxon>Craniata</taxon>
        <taxon>Vertebrata</taxon>
        <taxon>Euteleostomi</taxon>
        <taxon>Amphibia</taxon>
        <taxon>Batrachia</taxon>
        <taxon>Caudata</taxon>
        <taxon>Salamandroidea</taxon>
        <taxon>Salamandridae</taxon>
        <taxon>Pleurodelinae</taxon>
        <taxon>Pleurodeles</taxon>
    </lineage>
</organism>
<evidence type="ECO:0000313" key="1">
    <source>
        <dbReference type="EMBL" id="KAJ1101397.1"/>
    </source>
</evidence>
<dbReference type="Pfam" id="PF14580">
    <property type="entry name" value="LRR_9"/>
    <property type="match status" value="1"/>
</dbReference>
<evidence type="ECO:0000313" key="2">
    <source>
        <dbReference type="Proteomes" id="UP001066276"/>
    </source>
</evidence>
<evidence type="ECO:0008006" key="3">
    <source>
        <dbReference type="Google" id="ProtNLM"/>
    </source>
</evidence>
<name>A0AAV7MCZ2_PLEWA</name>
<keyword evidence="2" id="KW-1185">Reference proteome</keyword>
<proteinExistence type="predicted"/>
<dbReference type="InterPro" id="IPR001611">
    <property type="entry name" value="Leu-rich_rpt"/>
</dbReference>
<reference evidence="1" key="1">
    <citation type="journal article" date="2022" name="bioRxiv">
        <title>Sequencing and chromosome-scale assembly of the giantPleurodeles waltlgenome.</title>
        <authorList>
            <person name="Brown T."/>
            <person name="Elewa A."/>
            <person name="Iarovenko S."/>
            <person name="Subramanian E."/>
            <person name="Araus A.J."/>
            <person name="Petzold A."/>
            <person name="Susuki M."/>
            <person name="Suzuki K.-i.T."/>
            <person name="Hayashi T."/>
            <person name="Toyoda A."/>
            <person name="Oliveira C."/>
            <person name="Osipova E."/>
            <person name="Leigh N.D."/>
            <person name="Simon A."/>
            <person name="Yun M.H."/>
        </authorList>
    </citation>
    <scope>NUCLEOTIDE SEQUENCE</scope>
    <source>
        <strain evidence="1">20211129_DDA</strain>
        <tissue evidence="1">Liver</tissue>
    </source>
</reference>
<accession>A0AAV7MCZ2</accession>
<dbReference type="PANTHER" id="PTHR46759">
    <property type="entry name" value="LEUCINE-RICH REPEAT-CONTAINING PROTEIN 72"/>
    <property type="match status" value="1"/>
</dbReference>
<dbReference type="AlphaFoldDB" id="A0AAV7MCZ2"/>
<dbReference type="PANTHER" id="PTHR46759:SF1">
    <property type="entry name" value="LEUCINE-RICH REPEAT-CONTAINING PROTEIN 72"/>
    <property type="match status" value="1"/>
</dbReference>
<dbReference type="Proteomes" id="UP001066276">
    <property type="component" value="Chromosome 10"/>
</dbReference>
<dbReference type="PROSITE" id="PS51450">
    <property type="entry name" value="LRR"/>
    <property type="match status" value="2"/>
</dbReference>